<dbReference type="SUPFAM" id="SSF52540">
    <property type="entry name" value="P-loop containing nucleoside triphosphate hydrolases"/>
    <property type="match status" value="2"/>
</dbReference>
<dbReference type="PANTHER" id="PTHR24223">
    <property type="entry name" value="ATP-BINDING CASSETTE SUB-FAMILY C"/>
    <property type="match status" value="1"/>
</dbReference>
<evidence type="ECO:0000256" key="3">
    <source>
        <dbReference type="ARBA" id="ARBA00022692"/>
    </source>
</evidence>
<feature type="transmembrane region" description="Helical" evidence="9">
    <location>
        <begin position="76"/>
        <end position="101"/>
    </location>
</feature>
<feature type="transmembrane region" description="Helical" evidence="9">
    <location>
        <begin position="1146"/>
        <end position="1171"/>
    </location>
</feature>
<dbReference type="CDD" id="cd18596">
    <property type="entry name" value="ABC_6TM_VMR1_D1_like"/>
    <property type="match status" value="1"/>
</dbReference>
<dbReference type="EMBL" id="ML179301">
    <property type="protein sequence ID" value="THU91650.1"/>
    <property type="molecule type" value="Genomic_DNA"/>
</dbReference>
<keyword evidence="5" id="KW-0547">Nucleotide-binding</keyword>
<dbReference type="InterPro" id="IPR011527">
    <property type="entry name" value="ABC1_TM_dom"/>
</dbReference>
<name>A0A4S8LR23_DENBC</name>
<dbReference type="InterPro" id="IPR027417">
    <property type="entry name" value="P-loop_NTPase"/>
</dbReference>
<feature type="domain" description="ABC transmembrane type-1" evidence="11">
    <location>
        <begin position="928"/>
        <end position="1214"/>
    </location>
</feature>
<comment type="subcellular location">
    <subcellularLocation>
        <location evidence="1">Membrane</location>
        <topology evidence="1">Multi-pass membrane protein</topology>
    </subcellularLocation>
</comment>
<feature type="transmembrane region" description="Helical" evidence="9">
    <location>
        <begin position="6"/>
        <end position="23"/>
    </location>
</feature>
<dbReference type="CDD" id="cd03250">
    <property type="entry name" value="ABCC_MRP_domain1"/>
    <property type="match status" value="1"/>
</dbReference>
<evidence type="ECO:0000313" key="12">
    <source>
        <dbReference type="EMBL" id="THU91650.1"/>
    </source>
</evidence>
<keyword evidence="7 9" id="KW-1133">Transmembrane helix</keyword>
<feature type="transmembrane region" description="Helical" evidence="9">
    <location>
        <begin position="122"/>
        <end position="140"/>
    </location>
</feature>
<dbReference type="GO" id="GO:0005524">
    <property type="term" value="F:ATP binding"/>
    <property type="evidence" value="ECO:0007669"/>
    <property type="project" value="UniProtKB-KW"/>
</dbReference>
<protein>
    <submittedName>
        <fullName evidence="12">ATP-binding cassette transporter</fullName>
    </submittedName>
</protein>
<dbReference type="Proteomes" id="UP000297245">
    <property type="component" value="Unassembled WGS sequence"/>
</dbReference>
<evidence type="ECO:0000256" key="5">
    <source>
        <dbReference type="ARBA" id="ARBA00022741"/>
    </source>
</evidence>
<evidence type="ECO:0000259" key="10">
    <source>
        <dbReference type="PROSITE" id="PS50893"/>
    </source>
</evidence>
<keyword evidence="13" id="KW-1185">Reference proteome</keyword>
<dbReference type="InterPro" id="IPR036640">
    <property type="entry name" value="ABC1_TM_sf"/>
</dbReference>
<evidence type="ECO:0000256" key="7">
    <source>
        <dbReference type="ARBA" id="ARBA00022989"/>
    </source>
</evidence>
<dbReference type="Gene3D" id="3.40.50.300">
    <property type="entry name" value="P-loop containing nucleotide triphosphate hydrolases"/>
    <property type="match status" value="2"/>
</dbReference>
<dbReference type="Pfam" id="PF00664">
    <property type="entry name" value="ABC_membrane"/>
    <property type="match status" value="2"/>
</dbReference>
<feature type="transmembrane region" description="Helical" evidence="9">
    <location>
        <begin position="44"/>
        <end position="64"/>
    </location>
</feature>
<dbReference type="InterPro" id="IPR050173">
    <property type="entry name" value="ABC_transporter_C-like"/>
</dbReference>
<dbReference type="PROSITE" id="PS50929">
    <property type="entry name" value="ABC_TM1F"/>
    <property type="match status" value="2"/>
</dbReference>
<keyword evidence="6 12" id="KW-0067">ATP-binding</keyword>
<feature type="domain" description="ABC transmembrane type-1" evidence="11">
    <location>
        <begin position="275"/>
        <end position="579"/>
    </location>
</feature>
<feature type="domain" description="ABC transporter" evidence="10">
    <location>
        <begin position="1243"/>
        <end position="1496"/>
    </location>
</feature>
<dbReference type="SUPFAM" id="SSF90123">
    <property type="entry name" value="ABC transporter transmembrane region"/>
    <property type="match status" value="2"/>
</dbReference>
<dbReference type="OrthoDB" id="6500128at2759"/>
<dbReference type="InterPro" id="IPR003439">
    <property type="entry name" value="ABC_transporter-like_ATP-bd"/>
</dbReference>
<dbReference type="InterPro" id="IPR003593">
    <property type="entry name" value="AAA+_ATPase"/>
</dbReference>
<feature type="transmembrane region" description="Helical" evidence="9">
    <location>
        <begin position="519"/>
        <end position="540"/>
    </location>
</feature>
<feature type="transmembrane region" description="Helical" evidence="9">
    <location>
        <begin position="1106"/>
        <end position="1126"/>
    </location>
</feature>
<evidence type="ECO:0000256" key="8">
    <source>
        <dbReference type="ARBA" id="ARBA00023136"/>
    </source>
</evidence>
<reference evidence="12 13" key="1">
    <citation type="journal article" date="2019" name="Nat. Ecol. Evol.">
        <title>Megaphylogeny resolves global patterns of mushroom evolution.</title>
        <authorList>
            <person name="Varga T."/>
            <person name="Krizsan K."/>
            <person name="Foldi C."/>
            <person name="Dima B."/>
            <person name="Sanchez-Garcia M."/>
            <person name="Sanchez-Ramirez S."/>
            <person name="Szollosi G.J."/>
            <person name="Szarkandi J.G."/>
            <person name="Papp V."/>
            <person name="Albert L."/>
            <person name="Andreopoulos W."/>
            <person name="Angelini C."/>
            <person name="Antonin V."/>
            <person name="Barry K.W."/>
            <person name="Bougher N.L."/>
            <person name="Buchanan P."/>
            <person name="Buyck B."/>
            <person name="Bense V."/>
            <person name="Catcheside P."/>
            <person name="Chovatia M."/>
            <person name="Cooper J."/>
            <person name="Damon W."/>
            <person name="Desjardin D."/>
            <person name="Finy P."/>
            <person name="Geml J."/>
            <person name="Haridas S."/>
            <person name="Hughes K."/>
            <person name="Justo A."/>
            <person name="Karasinski D."/>
            <person name="Kautmanova I."/>
            <person name="Kiss B."/>
            <person name="Kocsube S."/>
            <person name="Kotiranta H."/>
            <person name="LaButti K.M."/>
            <person name="Lechner B.E."/>
            <person name="Liimatainen K."/>
            <person name="Lipzen A."/>
            <person name="Lukacs Z."/>
            <person name="Mihaltcheva S."/>
            <person name="Morgado L.N."/>
            <person name="Niskanen T."/>
            <person name="Noordeloos M.E."/>
            <person name="Ohm R.A."/>
            <person name="Ortiz-Santana B."/>
            <person name="Ovrebo C."/>
            <person name="Racz N."/>
            <person name="Riley R."/>
            <person name="Savchenko A."/>
            <person name="Shiryaev A."/>
            <person name="Soop K."/>
            <person name="Spirin V."/>
            <person name="Szebenyi C."/>
            <person name="Tomsovsky M."/>
            <person name="Tulloss R.E."/>
            <person name="Uehling J."/>
            <person name="Grigoriev I.V."/>
            <person name="Vagvolgyi C."/>
            <person name="Papp T."/>
            <person name="Martin F.M."/>
            <person name="Miettinen O."/>
            <person name="Hibbett D.S."/>
            <person name="Nagy L.G."/>
        </authorList>
    </citation>
    <scope>NUCLEOTIDE SEQUENCE [LARGE SCALE GENOMIC DNA]</scope>
    <source>
        <strain evidence="12 13">CBS 962.96</strain>
    </source>
</reference>
<dbReference type="SMART" id="SM00382">
    <property type="entry name" value="AAA"/>
    <property type="match status" value="2"/>
</dbReference>
<keyword evidence="2" id="KW-0813">Transport</keyword>
<feature type="transmembrane region" description="Helical" evidence="9">
    <location>
        <begin position="421"/>
        <end position="449"/>
    </location>
</feature>
<sequence length="1509" mass="168063">MIPAYAAIASVVLLFVQSIAFFVRQKSRASRANKSASVTTIHNLTSSIVQLLLLILLVVLSFESSRKCYPSSASIIPKYISCLVLVCLLLIFDVASSNLCIKTYLTFLRLFTLRSGSDLSKFAWYHCELLLLIILAVCVYRDLYPLSTYTKIPQDLCEGWLLWVKVSALVLASVVVPLTTPRDHRPVDPNITSKLNPEQTASWASLVFYSFLDNVILRAYRSPQLGLEDLPPLADYDDAKNLKAGSFPYLDAFSSANKTRHIFFGLVTVFRWDYFILAVMSIVEIASSFASPIGINRLLNFIEQGSQDVDMRPWFWILMLFLGSVLRTLAAQWYEFTATRIVVHAEAILTQLIFEHSLRIRPTDEAQDDLKNAHTDSGTEQTQTSSHQANLVGKINNLVTTDLANVVAARDFLNFVVKIPIQIALCVVFLYIILGWSAFVGLAAILLCFPIPGWVGKRVHGVQAELMKKTDSRVTSVVEAMNLLRMIKLFGWERKMTEKVDDKREQELTWLWKRELMDLMINCVNFVIPVFTLLATYFTYTVIMKQELTASKVFSTMTVIDMFREQLYIIFASITSTVSGKVSLDRINDFLHNTELLDTYLEEAIKPQAAPQDMLGLRQAAFSWSSKVRRQTPSLSSQSFLLKVETELLFRQGGINLIIGPTGSGKTSLLMALLGEMHYTPLSSDSWFNLPRSGGVAYAAQESWVQNDTIKGNILFGNPFDASRYRKVIHQCCLEHDLSLFEAGDLTEIGEKGITLSGGQKARITLARAVYSRAEILLLDDVLAALDVHTAKWIVDKCFKGDLIKDRTVLLVTHNVALAEPIADFVVSVGSNGCVFSRKSVKEAINKDRSLQVEAKKDKEMLERAGENIDPSAGVDPTWDKANVDQPKSGKLVIAEEKETGRVSWAAVFLYINALGGKHYIFFNACFIITMFLSNLSINGQTYFLGYWASQYDDHSPNEVNVFLYSSDRLSLILFSAVLWHVICRLVYFKGAIRASRLVHHRLVKAVFGTTLRWLDTTPMSRIISRATQDMTIVDGPLRQVLFGIWNAISFTLIKFAAVVVISPAFFLPAGVLILLGCWISQIYMKAQLAVKREMANSRSPVLAHFGAAIAGLVSIRAYSASDAFIQNSLSLINNYTVAARTYHGLTLWVTVRLDILSALFSSALAAYLVYFQSYLSSSTTGFSLNMGVGFSMLTLYLVQVLNDFEVQSNSVERIRQYTQIEQEPKPTSEGEPPAYWPASGDLRVEHLSAKYSADGPDVLHDLTFSVNSGERIGVVGRTGSGKSSLTLSLLRAILTSGDVYFDGLRTSSINLDKLRSSITIIPQVPELLSGTLRYNLDPFDQHDDATLNDALKAAGLNSLQQQQGLDSDTGGDGDSDNREEEVRLNLDTSISSGGTNLSVGQRQILALARAIVRRSKLLILDEATSAIDYKTDAIIQRSLRTELGDDVTLIAIAHRLQTIMDADRIMVLEDGRIVEYDSPKNLMKDKNSKLRALVEESDDRDGLLAMVK</sequence>
<dbReference type="Gene3D" id="1.20.1560.10">
    <property type="entry name" value="ABC transporter type 1, transmembrane domain"/>
    <property type="match status" value="2"/>
</dbReference>
<feature type="transmembrane region" description="Helical" evidence="9">
    <location>
        <begin position="1183"/>
        <end position="1202"/>
    </location>
</feature>
<dbReference type="PROSITE" id="PS50893">
    <property type="entry name" value="ABC_TRANSPORTER_2"/>
    <property type="match status" value="2"/>
</dbReference>
<gene>
    <name evidence="12" type="ORF">K435DRAFT_673735</name>
</gene>
<evidence type="ECO:0000256" key="6">
    <source>
        <dbReference type="ARBA" id="ARBA00022840"/>
    </source>
</evidence>
<evidence type="ECO:0000259" key="11">
    <source>
        <dbReference type="PROSITE" id="PS50929"/>
    </source>
</evidence>
<dbReference type="GO" id="GO:0016020">
    <property type="term" value="C:membrane"/>
    <property type="evidence" value="ECO:0007669"/>
    <property type="project" value="UniProtKB-SubCell"/>
</dbReference>
<feature type="transmembrane region" description="Helical" evidence="9">
    <location>
        <begin position="920"/>
        <end position="938"/>
    </location>
</feature>
<organism evidence="12 13">
    <name type="scientific">Dendrothele bispora (strain CBS 962.96)</name>
    <dbReference type="NCBI Taxonomy" id="1314807"/>
    <lineage>
        <taxon>Eukaryota</taxon>
        <taxon>Fungi</taxon>
        <taxon>Dikarya</taxon>
        <taxon>Basidiomycota</taxon>
        <taxon>Agaricomycotina</taxon>
        <taxon>Agaricomycetes</taxon>
        <taxon>Agaricomycetidae</taxon>
        <taxon>Agaricales</taxon>
        <taxon>Agaricales incertae sedis</taxon>
        <taxon>Dendrothele</taxon>
    </lineage>
</organism>
<dbReference type="GO" id="GO:0016887">
    <property type="term" value="F:ATP hydrolysis activity"/>
    <property type="evidence" value="ECO:0007669"/>
    <property type="project" value="InterPro"/>
</dbReference>
<evidence type="ECO:0000313" key="13">
    <source>
        <dbReference type="Proteomes" id="UP000297245"/>
    </source>
</evidence>
<dbReference type="FunFam" id="3.40.50.300:FF:000838">
    <property type="entry name" value="ABC multidrug transporter (Eurofung)"/>
    <property type="match status" value="1"/>
</dbReference>
<keyword evidence="3 9" id="KW-0812">Transmembrane</keyword>
<proteinExistence type="predicted"/>
<dbReference type="CDD" id="cd18604">
    <property type="entry name" value="ABC_6TM_VMR1_D2_like"/>
    <property type="match status" value="1"/>
</dbReference>
<keyword evidence="8 9" id="KW-0472">Membrane</keyword>
<dbReference type="PROSITE" id="PS00211">
    <property type="entry name" value="ABC_TRANSPORTER_1"/>
    <property type="match status" value="1"/>
</dbReference>
<dbReference type="PANTHER" id="PTHR24223:SF356">
    <property type="entry name" value="ATP-BINDING CASSETTE TRANSPORTER ABC4"/>
    <property type="match status" value="1"/>
</dbReference>
<feature type="transmembrane region" description="Helical" evidence="9">
    <location>
        <begin position="314"/>
        <end position="334"/>
    </location>
</feature>
<dbReference type="Pfam" id="PF00005">
    <property type="entry name" value="ABC_tran"/>
    <property type="match status" value="2"/>
</dbReference>
<evidence type="ECO:0000256" key="4">
    <source>
        <dbReference type="ARBA" id="ARBA00022737"/>
    </source>
</evidence>
<dbReference type="InterPro" id="IPR017871">
    <property type="entry name" value="ABC_transporter-like_CS"/>
</dbReference>
<feature type="transmembrane region" description="Helical" evidence="9">
    <location>
        <begin position="1066"/>
        <end position="1085"/>
    </location>
</feature>
<feature type="transmembrane region" description="Helical" evidence="9">
    <location>
        <begin position="970"/>
        <end position="988"/>
    </location>
</feature>
<accession>A0A4S8LR23</accession>
<dbReference type="CDD" id="cd03244">
    <property type="entry name" value="ABCC_MRP_domain2"/>
    <property type="match status" value="1"/>
</dbReference>
<feature type="domain" description="ABC transporter" evidence="10">
    <location>
        <begin position="628"/>
        <end position="857"/>
    </location>
</feature>
<dbReference type="GO" id="GO:0140359">
    <property type="term" value="F:ABC-type transporter activity"/>
    <property type="evidence" value="ECO:0007669"/>
    <property type="project" value="InterPro"/>
</dbReference>
<evidence type="ECO:0000256" key="2">
    <source>
        <dbReference type="ARBA" id="ARBA00022448"/>
    </source>
</evidence>
<evidence type="ECO:0000256" key="1">
    <source>
        <dbReference type="ARBA" id="ARBA00004141"/>
    </source>
</evidence>
<evidence type="ECO:0000256" key="9">
    <source>
        <dbReference type="SAM" id="Phobius"/>
    </source>
</evidence>
<dbReference type="FunFam" id="1.20.1560.10:FF:000013">
    <property type="entry name" value="ABC transporter C family member 2"/>
    <property type="match status" value="1"/>
</dbReference>
<keyword evidence="4" id="KW-0677">Repeat</keyword>
<feature type="transmembrane region" description="Helical" evidence="9">
    <location>
        <begin position="160"/>
        <end position="180"/>
    </location>
</feature>